<sequence length="151" mass="16244">MATNPAEVTLTSPRSALAQRVLAGLVLAAIVGGMAVLAFSDQPWWGIVLEELALLVLVFIVLAIWVTAGDSAEKTVALRAAGTEVLGEIIEKTESDDGDDVYYELTIRIPLPDGDFEGRHRCRRSGCAARRPGGQIPLLVASRLRLWAVVH</sequence>
<keyword evidence="1" id="KW-0472">Membrane</keyword>
<dbReference type="RefSeq" id="WP_382373368.1">
    <property type="nucleotide sequence ID" value="NZ_JBHRZI010000014.1"/>
</dbReference>
<feature type="transmembrane region" description="Helical" evidence="1">
    <location>
        <begin position="21"/>
        <end position="40"/>
    </location>
</feature>
<protein>
    <submittedName>
        <fullName evidence="2">Uncharacterized protein</fullName>
    </submittedName>
</protein>
<organism evidence="2 3">
    <name type="scientific">Lentzea rhizosphaerae</name>
    <dbReference type="NCBI Taxonomy" id="2041025"/>
    <lineage>
        <taxon>Bacteria</taxon>
        <taxon>Bacillati</taxon>
        <taxon>Actinomycetota</taxon>
        <taxon>Actinomycetes</taxon>
        <taxon>Pseudonocardiales</taxon>
        <taxon>Pseudonocardiaceae</taxon>
        <taxon>Lentzea</taxon>
    </lineage>
</organism>
<dbReference type="Proteomes" id="UP001595690">
    <property type="component" value="Unassembled WGS sequence"/>
</dbReference>
<keyword evidence="1" id="KW-1133">Transmembrane helix</keyword>
<proteinExistence type="predicted"/>
<evidence type="ECO:0000256" key="1">
    <source>
        <dbReference type="SAM" id="Phobius"/>
    </source>
</evidence>
<reference evidence="3" key="1">
    <citation type="journal article" date="2019" name="Int. J. Syst. Evol. Microbiol.">
        <title>The Global Catalogue of Microorganisms (GCM) 10K type strain sequencing project: providing services to taxonomists for standard genome sequencing and annotation.</title>
        <authorList>
            <consortium name="The Broad Institute Genomics Platform"/>
            <consortium name="The Broad Institute Genome Sequencing Center for Infectious Disease"/>
            <person name="Wu L."/>
            <person name="Ma J."/>
        </authorList>
    </citation>
    <scope>NUCLEOTIDE SEQUENCE [LARGE SCALE GENOMIC DNA]</scope>
    <source>
        <strain evidence="3">CGMCC 4.7405</strain>
    </source>
</reference>
<keyword evidence="1" id="KW-0812">Transmembrane</keyword>
<evidence type="ECO:0000313" key="3">
    <source>
        <dbReference type="Proteomes" id="UP001595690"/>
    </source>
</evidence>
<comment type="caution">
    <text evidence="2">The sequence shown here is derived from an EMBL/GenBank/DDBJ whole genome shotgun (WGS) entry which is preliminary data.</text>
</comment>
<gene>
    <name evidence="2" type="ORF">ACFOWZ_16650</name>
</gene>
<keyword evidence="3" id="KW-1185">Reference proteome</keyword>
<dbReference type="EMBL" id="JBHRZI010000014">
    <property type="protein sequence ID" value="MFC3893105.1"/>
    <property type="molecule type" value="Genomic_DNA"/>
</dbReference>
<accession>A0ABV8BT89</accession>
<name>A0ABV8BT89_9PSEU</name>
<evidence type="ECO:0000313" key="2">
    <source>
        <dbReference type="EMBL" id="MFC3893105.1"/>
    </source>
</evidence>
<feature type="transmembrane region" description="Helical" evidence="1">
    <location>
        <begin position="52"/>
        <end position="69"/>
    </location>
</feature>